<proteinExistence type="predicted"/>
<accession>A7RI05</accession>
<dbReference type="EMBL" id="DS469511">
    <property type="protein sequence ID" value="EDO49066.1"/>
    <property type="molecule type" value="Genomic_DNA"/>
</dbReference>
<gene>
    <name evidence="3" type="ORF">NEMVEDRAFT_v1g197410</name>
</gene>
<dbReference type="PANTHER" id="PTHR46989">
    <property type="entry name" value="USP DOMAIN-CONTAINING PROTEIN"/>
    <property type="match status" value="1"/>
</dbReference>
<evidence type="ECO:0000259" key="2">
    <source>
        <dbReference type="Pfam" id="PF00582"/>
    </source>
</evidence>
<dbReference type="PANTHER" id="PTHR46989:SF3">
    <property type="entry name" value="USPA DOMAIN-CONTAINING PROTEIN"/>
    <property type="match status" value="1"/>
</dbReference>
<feature type="chain" id="PRO_5002711312" description="UspA domain-containing protein" evidence="1">
    <location>
        <begin position="21"/>
        <end position="188"/>
    </location>
</feature>
<dbReference type="CDD" id="cd23659">
    <property type="entry name" value="USP_At3g01520-like"/>
    <property type="match status" value="1"/>
</dbReference>
<dbReference type="Gene3D" id="3.40.50.620">
    <property type="entry name" value="HUPs"/>
    <property type="match status" value="1"/>
</dbReference>
<protein>
    <recommendedName>
        <fullName evidence="2">UspA domain-containing protein</fullName>
    </recommendedName>
</protein>
<dbReference type="STRING" id="45351.A7RI05"/>
<dbReference type="InParanoid" id="A7RI05"/>
<name>A7RI05_NEMVE</name>
<keyword evidence="1" id="KW-0732">Signal</keyword>
<dbReference type="PRINTS" id="PR01438">
    <property type="entry name" value="UNVRSLSTRESS"/>
</dbReference>
<keyword evidence="4" id="KW-1185">Reference proteome</keyword>
<dbReference type="InterPro" id="IPR014729">
    <property type="entry name" value="Rossmann-like_a/b/a_fold"/>
</dbReference>
<evidence type="ECO:0000313" key="3">
    <source>
        <dbReference type="EMBL" id="EDO49066.1"/>
    </source>
</evidence>
<dbReference type="Pfam" id="PF00582">
    <property type="entry name" value="Usp"/>
    <property type="match status" value="1"/>
</dbReference>
<dbReference type="SUPFAM" id="SSF52402">
    <property type="entry name" value="Adenine nucleotide alpha hydrolases-like"/>
    <property type="match status" value="1"/>
</dbReference>
<feature type="domain" description="UspA" evidence="2">
    <location>
        <begin position="82"/>
        <end position="160"/>
    </location>
</feature>
<dbReference type="Proteomes" id="UP000001593">
    <property type="component" value="Unassembled WGS sequence"/>
</dbReference>
<dbReference type="InterPro" id="IPR006015">
    <property type="entry name" value="Universal_stress_UspA"/>
</dbReference>
<sequence length="188" mass="21102">MPAFFAQNLATRFLLTVVLTRNSVKDIFSSVRDIEVVLFVERFVFTVVLTCNRVTDIFSSRHHDAYRAIIHDVNEKANALKDSYISKLKALVQDEGGFEVFVRGEVDGGVGHTLCKEAFDHDISLIVMSRRGIGLIRRTLMGSVSDYVLHHAHVPIIIVPPCNCQVAKTALQQKTEEAQECQQTEEIS</sequence>
<feature type="signal peptide" evidence="1">
    <location>
        <begin position="1"/>
        <end position="20"/>
    </location>
</feature>
<dbReference type="InterPro" id="IPR006016">
    <property type="entry name" value="UspA"/>
</dbReference>
<evidence type="ECO:0000256" key="1">
    <source>
        <dbReference type="SAM" id="SignalP"/>
    </source>
</evidence>
<dbReference type="PhylomeDB" id="A7RI05"/>
<dbReference type="HOGENOM" id="CLU_1442692_0_0_1"/>
<evidence type="ECO:0000313" key="4">
    <source>
        <dbReference type="Proteomes" id="UP000001593"/>
    </source>
</evidence>
<organism evidence="3 4">
    <name type="scientific">Nematostella vectensis</name>
    <name type="common">Starlet sea anemone</name>
    <dbReference type="NCBI Taxonomy" id="45351"/>
    <lineage>
        <taxon>Eukaryota</taxon>
        <taxon>Metazoa</taxon>
        <taxon>Cnidaria</taxon>
        <taxon>Anthozoa</taxon>
        <taxon>Hexacorallia</taxon>
        <taxon>Actiniaria</taxon>
        <taxon>Edwardsiidae</taxon>
        <taxon>Nematostella</taxon>
    </lineage>
</organism>
<dbReference type="AlphaFoldDB" id="A7RI05"/>
<reference evidence="3 4" key="1">
    <citation type="journal article" date="2007" name="Science">
        <title>Sea anemone genome reveals ancestral eumetazoan gene repertoire and genomic organization.</title>
        <authorList>
            <person name="Putnam N.H."/>
            <person name="Srivastava M."/>
            <person name="Hellsten U."/>
            <person name="Dirks B."/>
            <person name="Chapman J."/>
            <person name="Salamov A."/>
            <person name="Terry A."/>
            <person name="Shapiro H."/>
            <person name="Lindquist E."/>
            <person name="Kapitonov V.V."/>
            <person name="Jurka J."/>
            <person name="Genikhovich G."/>
            <person name="Grigoriev I.V."/>
            <person name="Lucas S.M."/>
            <person name="Steele R.E."/>
            <person name="Finnerty J.R."/>
            <person name="Technau U."/>
            <person name="Martindale M.Q."/>
            <person name="Rokhsar D.S."/>
        </authorList>
    </citation>
    <scope>NUCLEOTIDE SEQUENCE [LARGE SCALE GENOMIC DNA]</scope>
    <source>
        <strain evidence="4">CH2 X CH6</strain>
    </source>
</reference>